<dbReference type="EMBL" id="VRMN01000002">
    <property type="protein sequence ID" value="KAA8496873.1"/>
    <property type="molecule type" value="Genomic_DNA"/>
</dbReference>
<organism evidence="2 3">
    <name type="scientific">Porphyridium purpureum</name>
    <name type="common">Red alga</name>
    <name type="synonym">Porphyridium cruentum</name>
    <dbReference type="NCBI Taxonomy" id="35688"/>
    <lineage>
        <taxon>Eukaryota</taxon>
        <taxon>Rhodophyta</taxon>
        <taxon>Bangiophyceae</taxon>
        <taxon>Porphyridiales</taxon>
        <taxon>Porphyridiaceae</taxon>
        <taxon>Porphyridium</taxon>
    </lineage>
</organism>
<proteinExistence type="predicted"/>
<reference evidence="3" key="1">
    <citation type="journal article" date="2019" name="Nat. Commun.">
        <title>Expansion of phycobilisome linker gene families in mesophilic red algae.</title>
        <authorList>
            <person name="Lee J."/>
            <person name="Kim D."/>
            <person name="Bhattacharya D."/>
            <person name="Yoon H.S."/>
        </authorList>
    </citation>
    <scope>NUCLEOTIDE SEQUENCE [LARGE SCALE GENOMIC DNA]</scope>
    <source>
        <strain evidence="3">CCMP 1328</strain>
    </source>
</reference>
<dbReference type="OrthoDB" id="4269at2759"/>
<feature type="region of interest" description="Disordered" evidence="1">
    <location>
        <begin position="1"/>
        <end position="36"/>
    </location>
</feature>
<evidence type="ECO:0000256" key="1">
    <source>
        <dbReference type="SAM" id="MobiDB-lite"/>
    </source>
</evidence>
<feature type="compositionally biased region" description="Basic and acidic residues" evidence="1">
    <location>
        <begin position="1"/>
        <end position="13"/>
    </location>
</feature>
<name>A0A5J4Z1V7_PORPP</name>
<dbReference type="AlphaFoldDB" id="A0A5J4Z1V7"/>
<evidence type="ECO:0000313" key="2">
    <source>
        <dbReference type="EMBL" id="KAA8496873.1"/>
    </source>
</evidence>
<protein>
    <submittedName>
        <fullName evidence="2">Uncharacterized protein</fullName>
    </submittedName>
</protein>
<gene>
    <name evidence="2" type="ORF">FVE85_0602</name>
</gene>
<accession>A0A5J4Z1V7</accession>
<keyword evidence="3" id="KW-1185">Reference proteome</keyword>
<evidence type="ECO:0000313" key="3">
    <source>
        <dbReference type="Proteomes" id="UP000324585"/>
    </source>
</evidence>
<dbReference type="Proteomes" id="UP000324585">
    <property type="component" value="Unassembled WGS sequence"/>
</dbReference>
<comment type="caution">
    <text evidence="2">The sequence shown here is derived from an EMBL/GenBank/DDBJ whole genome shotgun (WGS) entry which is preliminary data.</text>
</comment>
<feature type="compositionally biased region" description="Basic and acidic residues" evidence="1">
    <location>
        <begin position="20"/>
        <end position="36"/>
    </location>
</feature>
<sequence length="296" mass="33203">MDSVKRKAAEARLHVSGQLDVDRERKQSDFEGQEPDMKSELPVLRDIYVVYNADGTRLGEAVYAIKKFCGWHCSACHITHGPREMKRDFFELKQKGWGSAGLFTLHRDEMPPKLKQYVQSLCSGQKLPIAVAETTQGWIVIARDGELEQCEGSVGCFQRLVNHALARHEILVPGREHDFDYSEVFYRDSLSNVSALCELTEEELVQKSHEMAQYYVCQNTQPSSQAGQIGEARHRTKIHCAAMEPTGAGYTILGEHVPTFKHSGTPVSMVPDVVDPWMMNSEFSGVDEDDAVVPSD</sequence>